<organism evidence="1 2">
    <name type="scientific">Halopseudomonas formosensis</name>
    <dbReference type="NCBI Taxonomy" id="1002526"/>
    <lineage>
        <taxon>Bacteria</taxon>
        <taxon>Pseudomonadati</taxon>
        <taxon>Pseudomonadota</taxon>
        <taxon>Gammaproteobacteria</taxon>
        <taxon>Pseudomonadales</taxon>
        <taxon>Pseudomonadaceae</taxon>
        <taxon>Halopseudomonas</taxon>
    </lineage>
</organism>
<proteinExistence type="predicted"/>
<reference evidence="1 2" key="1">
    <citation type="submission" date="2016-10" db="EMBL/GenBank/DDBJ databases">
        <authorList>
            <person name="de Groot N.N."/>
        </authorList>
    </citation>
    <scope>NUCLEOTIDE SEQUENCE [LARGE SCALE GENOMIC DNA]</scope>
    <source>
        <strain evidence="1 2">JCM 18415</strain>
    </source>
</reference>
<protein>
    <submittedName>
        <fullName evidence="1">Uncharacterized protein</fullName>
    </submittedName>
</protein>
<sequence length="66" mass="7424">MAYGVHALVTYADTANIRQTFDGLRLTLNGQSGRTLGAFTMRTERHEDGNFDHKSDNNTRFYVCAP</sequence>
<dbReference type="Proteomes" id="UP000242815">
    <property type="component" value="Unassembled WGS sequence"/>
</dbReference>
<dbReference type="STRING" id="1002526.SAMN05216578_101319"/>
<gene>
    <name evidence="1" type="ORF">SAMN05216578_101319</name>
</gene>
<dbReference type="EMBL" id="FOYD01000001">
    <property type="protein sequence ID" value="SFQ59806.1"/>
    <property type="molecule type" value="Genomic_DNA"/>
</dbReference>
<dbReference type="AlphaFoldDB" id="A0A1I5ZTL5"/>
<name>A0A1I5ZTL5_9GAMM</name>
<evidence type="ECO:0000313" key="1">
    <source>
        <dbReference type="EMBL" id="SFQ59806.1"/>
    </source>
</evidence>
<evidence type="ECO:0000313" key="2">
    <source>
        <dbReference type="Proteomes" id="UP000242815"/>
    </source>
</evidence>
<accession>A0A1I5ZTL5</accession>